<dbReference type="InterPro" id="IPR044566">
    <property type="entry name" value="RMV1-like"/>
</dbReference>
<evidence type="ECO:0000256" key="2">
    <source>
        <dbReference type="ARBA" id="ARBA00022448"/>
    </source>
</evidence>
<name>K3WXD0_GLOUD</name>
<accession>K3WXD0</accession>
<dbReference type="Proteomes" id="UP000019132">
    <property type="component" value="Unassembled WGS sequence"/>
</dbReference>
<keyword evidence="3" id="KW-1003">Cell membrane</keyword>
<reference evidence="5" key="1">
    <citation type="journal article" date="2010" name="Genome Biol.">
        <title>Genome sequence of the necrotrophic plant pathogen Pythium ultimum reveals original pathogenicity mechanisms and effector repertoire.</title>
        <authorList>
            <person name="Levesque C.A."/>
            <person name="Brouwer H."/>
            <person name="Cano L."/>
            <person name="Hamilton J.P."/>
            <person name="Holt C."/>
            <person name="Huitema E."/>
            <person name="Raffaele S."/>
            <person name="Robideau G.P."/>
            <person name="Thines M."/>
            <person name="Win J."/>
            <person name="Zerillo M.M."/>
            <person name="Beakes G.W."/>
            <person name="Boore J.L."/>
            <person name="Busam D."/>
            <person name="Dumas B."/>
            <person name="Ferriera S."/>
            <person name="Fuerstenberg S.I."/>
            <person name="Gachon C.M."/>
            <person name="Gaulin E."/>
            <person name="Govers F."/>
            <person name="Grenville-Briggs L."/>
            <person name="Horner N."/>
            <person name="Hostetler J."/>
            <person name="Jiang R.H."/>
            <person name="Johnson J."/>
            <person name="Krajaejun T."/>
            <person name="Lin H."/>
            <person name="Meijer H.J."/>
            <person name="Moore B."/>
            <person name="Morris P."/>
            <person name="Phuntmart V."/>
            <person name="Puiu D."/>
            <person name="Shetty J."/>
            <person name="Stajich J.E."/>
            <person name="Tripathy S."/>
            <person name="Wawra S."/>
            <person name="van West P."/>
            <person name="Whitty B.R."/>
            <person name="Coutinho P.M."/>
            <person name="Henrissat B."/>
            <person name="Martin F."/>
            <person name="Thomas P.D."/>
            <person name="Tyler B.M."/>
            <person name="De Vries R.P."/>
            <person name="Kamoun S."/>
            <person name="Yandell M."/>
            <person name="Tisserat N."/>
            <person name="Buell C.R."/>
        </authorList>
    </citation>
    <scope>NUCLEOTIDE SEQUENCE</scope>
    <source>
        <strain evidence="5">DAOM:BR144</strain>
    </source>
</reference>
<evidence type="ECO:0000256" key="1">
    <source>
        <dbReference type="ARBA" id="ARBA00004651"/>
    </source>
</evidence>
<keyword evidence="3" id="KW-0472">Membrane</keyword>
<dbReference type="VEuPathDB" id="FungiDB:PYU1_G009610"/>
<dbReference type="GO" id="GO:0022857">
    <property type="term" value="F:transmembrane transporter activity"/>
    <property type="evidence" value="ECO:0007669"/>
    <property type="project" value="InterPro"/>
</dbReference>
<organism evidence="4 5">
    <name type="scientific">Globisporangium ultimum (strain ATCC 200006 / CBS 805.95 / DAOM BR144)</name>
    <name type="common">Pythium ultimum</name>
    <dbReference type="NCBI Taxonomy" id="431595"/>
    <lineage>
        <taxon>Eukaryota</taxon>
        <taxon>Sar</taxon>
        <taxon>Stramenopiles</taxon>
        <taxon>Oomycota</taxon>
        <taxon>Peronosporomycetes</taxon>
        <taxon>Pythiales</taxon>
        <taxon>Pythiaceae</taxon>
        <taxon>Globisporangium</taxon>
    </lineage>
</organism>
<dbReference type="PANTHER" id="PTHR45826:SF2">
    <property type="entry name" value="AMINO ACID TRANSPORTER"/>
    <property type="match status" value="1"/>
</dbReference>
<keyword evidence="5" id="KW-1185">Reference proteome</keyword>
<dbReference type="GO" id="GO:0005886">
    <property type="term" value="C:plasma membrane"/>
    <property type="evidence" value="ECO:0007669"/>
    <property type="project" value="UniProtKB-SubCell"/>
</dbReference>
<evidence type="ECO:0000313" key="5">
    <source>
        <dbReference type="Proteomes" id="UP000019132"/>
    </source>
</evidence>
<dbReference type="Gene3D" id="1.20.1740.10">
    <property type="entry name" value="Amino acid/polyamine transporter I"/>
    <property type="match status" value="1"/>
</dbReference>
<dbReference type="HOGENOM" id="CLU_2325421_0_0_1"/>
<keyword evidence="2" id="KW-0813">Transport</keyword>
<reference evidence="4" key="3">
    <citation type="submission" date="2015-02" db="UniProtKB">
        <authorList>
            <consortium name="EnsemblProtists"/>
        </authorList>
    </citation>
    <scope>IDENTIFICATION</scope>
    <source>
        <strain evidence="4">DAOM BR144</strain>
    </source>
</reference>
<dbReference type="PANTHER" id="PTHR45826">
    <property type="entry name" value="POLYAMINE TRANSPORTER PUT1"/>
    <property type="match status" value="1"/>
</dbReference>
<proteinExistence type="predicted"/>
<evidence type="ECO:0000313" key="4">
    <source>
        <dbReference type="EnsemblProtists" id="PYU1_T009628"/>
    </source>
</evidence>
<dbReference type="EMBL" id="GL376615">
    <property type="status" value="NOT_ANNOTATED_CDS"/>
    <property type="molecule type" value="Genomic_DNA"/>
</dbReference>
<reference evidence="5" key="2">
    <citation type="submission" date="2010-04" db="EMBL/GenBank/DDBJ databases">
        <authorList>
            <person name="Buell R."/>
            <person name="Hamilton J."/>
            <person name="Hostetler J."/>
        </authorList>
    </citation>
    <scope>NUCLEOTIDE SEQUENCE [LARGE SCALE GENOMIC DNA]</scope>
    <source>
        <strain evidence="5">DAOM:BR144</strain>
    </source>
</reference>
<dbReference type="InParanoid" id="K3WXD0"/>
<evidence type="ECO:0000256" key="3">
    <source>
        <dbReference type="ARBA" id="ARBA00022475"/>
    </source>
</evidence>
<comment type="subcellular location">
    <subcellularLocation>
        <location evidence="1">Cell membrane</location>
        <topology evidence="1">Multi-pass membrane protein</topology>
    </subcellularLocation>
</comment>
<protein>
    <submittedName>
        <fullName evidence="4">Uncharacterized protein</fullName>
    </submittedName>
</protein>
<dbReference type="AlphaFoldDB" id="K3WXD0"/>
<dbReference type="EnsemblProtists" id="PYU1_T009628">
    <property type="protein sequence ID" value="PYU1_T009628"/>
    <property type="gene ID" value="PYU1_G009610"/>
</dbReference>
<sequence length="99" mass="10774">MFVSVIFAEACQISGMAKNRLLPAILARRNGNQVSHFSVLILLILTLPLVNIDYNDLLPMTNTFSAGVDLAIIASAYDLRNKLPYIPRPAKTPGAKTCS</sequence>